<dbReference type="PROSITE" id="PS51352">
    <property type="entry name" value="THIOREDOXIN_2"/>
    <property type="match status" value="1"/>
</dbReference>
<dbReference type="RefSeq" id="WP_213755736.1">
    <property type="nucleotide sequence ID" value="NZ_JAHCQH010000017.1"/>
</dbReference>
<comment type="catalytic activity">
    <reaction evidence="11">
        <text>a hydroperoxide + [thioredoxin]-dithiol = an alcohol + [thioredoxin]-disulfide + H2O</text>
        <dbReference type="Rhea" id="RHEA:62620"/>
        <dbReference type="Rhea" id="RHEA-COMP:10698"/>
        <dbReference type="Rhea" id="RHEA-COMP:10700"/>
        <dbReference type="ChEBI" id="CHEBI:15377"/>
        <dbReference type="ChEBI" id="CHEBI:29950"/>
        <dbReference type="ChEBI" id="CHEBI:30879"/>
        <dbReference type="ChEBI" id="CHEBI:35924"/>
        <dbReference type="ChEBI" id="CHEBI:50058"/>
        <dbReference type="EC" id="1.11.1.24"/>
    </reaction>
</comment>
<dbReference type="Proteomes" id="UP001166585">
    <property type="component" value="Unassembled WGS sequence"/>
</dbReference>
<dbReference type="Pfam" id="PF00578">
    <property type="entry name" value="AhpC-TSA"/>
    <property type="match status" value="1"/>
</dbReference>
<dbReference type="Gene3D" id="3.40.30.10">
    <property type="entry name" value="Glutaredoxin"/>
    <property type="match status" value="1"/>
</dbReference>
<evidence type="ECO:0000256" key="2">
    <source>
        <dbReference type="ARBA" id="ARBA00013017"/>
    </source>
</evidence>
<keyword evidence="3 13" id="KW-0575">Peroxidase</keyword>
<dbReference type="InterPro" id="IPR050924">
    <property type="entry name" value="Peroxiredoxin_BCP/PrxQ"/>
</dbReference>
<keyword evidence="6" id="KW-1015">Disulfide bond</keyword>
<proteinExistence type="inferred from homology"/>
<name>A0ABS5R8P1_9HYPH</name>
<dbReference type="CDD" id="cd03017">
    <property type="entry name" value="PRX_BCP"/>
    <property type="match status" value="1"/>
</dbReference>
<dbReference type="PANTHER" id="PTHR42801">
    <property type="entry name" value="THIOREDOXIN-DEPENDENT PEROXIDE REDUCTASE"/>
    <property type="match status" value="1"/>
</dbReference>
<dbReference type="NCBIfam" id="NF006960">
    <property type="entry name" value="PRK09437.1"/>
    <property type="match status" value="1"/>
</dbReference>
<evidence type="ECO:0000256" key="11">
    <source>
        <dbReference type="ARBA" id="ARBA00049091"/>
    </source>
</evidence>
<reference evidence="13" key="1">
    <citation type="submission" date="2021-05" db="EMBL/GenBank/DDBJ databases">
        <authorList>
            <person name="Sun Q."/>
            <person name="Inoue M."/>
        </authorList>
    </citation>
    <scope>NUCLEOTIDE SEQUENCE</scope>
    <source>
        <strain evidence="13">VKM B-3255</strain>
    </source>
</reference>
<keyword evidence="5" id="KW-0560">Oxidoreductase</keyword>
<evidence type="ECO:0000256" key="10">
    <source>
        <dbReference type="ARBA" id="ARBA00042639"/>
    </source>
</evidence>
<dbReference type="EC" id="1.11.1.24" evidence="2"/>
<evidence type="ECO:0000256" key="6">
    <source>
        <dbReference type="ARBA" id="ARBA00023157"/>
    </source>
</evidence>
<sequence length="155" mass="16384">MTTLAPGMPAPDFSLVSDTGETVSLTGCQGRKLVLYFYPKAGTSGCTVEAHDFNRLKSAFDSAGTTVVGISPDPAKALAKFRAKEGLTFPLAGDEEHGMLEAYGVWAEKSMYGKKYMGVERTTVLIDAAGKIAQVWPKVKVAGHAEEVLAAAKAL</sequence>
<dbReference type="InterPro" id="IPR013766">
    <property type="entry name" value="Thioredoxin_domain"/>
</dbReference>
<evidence type="ECO:0000313" key="14">
    <source>
        <dbReference type="Proteomes" id="UP001166585"/>
    </source>
</evidence>
<dbReference type="InterPro" id="IPR036249">
    <property type="entry name" value="Thioredoxin-like_sf"/>
</dbReference>
<comment type="function">
    <text evidence="1">Thiol-specific peroxidase that catalyzes the reduction of hydrogen peroxide and organic hydroperoxides to water and alcohols, respectively. Plays a role in cell protection against oxidative stress by detoxifying peroxides and as sensor of hydrogen peroxide-mediated signaling events.</text>
</comment>
<dbReference type="SUPFAM" id="SSF52833">
    <property type="entry name" value="Thioredoxin-like"/>
    <property type="match status" value="1"/>
</dbReference>
<dbReference type="InterPro" id="IPR000866">
    <property type="entry name" value="AhpC/TSA"/>
</dbReference>
<comment type="caution">
    <text evidence="13">The sequence shown here is derived from an EMBL/GenBank/DDBJ whole genome shotgun (WGS) entry which is preliminary data.</text>
</comment>
<accession>A0ABS5R8P1</accession>
<dbReference type="GO" id="GO:0004601">
    <property type="term" value="F:peroxidase activity"/>
    <property type="evidence" value="ECO:0007669"/>
    <property type="project" value="UniProtKB-KW"/>
</dbReference>
<evidence type="ECO:0000256" key="3">
    <source>
        <dbReference type="ARBA" id="ARBA00022559"/>
    </source>
</evidence>
<evidence type="ECO:0000259" key="12">
    <source>
        <dbReference type="PROSITE" id="PS51352"/>
    </source>
</evidence>
<dbReference type="EMBL" id="JAHCQH010000017">
    <property type="protein sequence ID" value="MBS9477892.1"/>
    <property type="molecule type" value="Genomic_DNA"/>
</dbReference>
<keyword evidence="4" id="KW-0049">Antioxidant</keyword>
<comment type="similarity">
    <text evidence="9">Belongs to the peroxiredoxin family. BCP/PrxQ subfamily.</text>
</comment>
<gene>
    <name evidence="13" type="primary">bcp</name>
    <name evidence="13" type="ORF">KIP89_12330</name>
</gene>
<evidence type="ECO:0000256" key="8">
    <source>
        <dbReference type="ARBA" id="ARBA00032824"/>
    </source>
</evidence>
<evidence type="ECO:0000256" key="4">
    <source>
        <dbReference type="ARBA" id="ARBA00022862"/>
    </source>
</evidence>
<dbReference type="PANTHER" id="PTHR42801:SF4">
    <property type="entry name" value="AHPC_TSA FAMILY PROTEIN"/>
    <property type="match status" value="1"/>
</dbReference>
<evidence type="ECO:0000313" key="13">
    <source>
        <dbReference type="EMBL" id="MBS9477892.1"/>
    </source>
</evidence>
<evidence type="ECO:0000256" key="1">
    <source>
        <dbReference type="ARBA" id="ARBA00003330"/>
    </source>
</evidence>
<feature type="domain" description="Thioredoxin" evidence="12">
    <location>
        <begin position="4"/>
        <end position="155"/>
    </location>
</feature>
<protein>
    <recommendedName>
        <fullName evidence="2">thioredoxin-dependent peroxiredoxin</fullName>
        <ecNumber evidence="2">1.11.1.24</ecNumber>
    </recommendedName>
    <alternativeName>
        <fullName evidence="8">Thioredoxin peroxidase</fullName>
    </alternativeName>
    <alternativeName>
        <fullName evidence="10">Thioredoxin-dependent peroxiredoxin Bcp</fullName>
    </alternativeName>
</protein>
<keyword evidence="7" id="KW-0676">Redox-active center</keyword>
<keyword evidence="14" id="KW-1185">Reference proteome</keyword>
<evidence type="ECO:0000256" key="9">
    <source>
        <dbReference type="ARBA" id="ARBA00038489"/>
    </source>
</evidence>
<organism evidence="13 14">
    <name type="scientific">Ancylobacter radicis</name>
    <dbReference type="NCBI Taxonomy" id="2836179"/>
    <lineage>
        <taxon>Bacteria</taxon>
        <taxon>Pseudomonadati</taxon>
        <taxon>Pseudomonadota</taxon>
        <taxon>Alphaproteobacteria</taxon>
        <taxon>Hyphomicrobiales</taxon>
        <taxon>Xanthobacteraceae</taxon>
        <taxon>Ancylobacter</taxon>
    </lineage>
</organism>
<evidence type="ECO:0000256" key="7">
    <source>
        <dbReference type="ARBA" id="ARBA00023284"/>
    </source>
</evidence>
<evidence type="ECO:0000256" key="5">
    <source>
        <dbReference type="ARBA" id="ARBA00023002"/>
    </source>
</evidence>